<comment type="caution">
    <text evidence="1">The sequence shown here is derived from an EMBL/GenBank/DDBJ whole genome shotgun (WGS) entry which is preliminary data.</text>
</comment>
<protein>
    <submittedName>
        <fullName evidence="1">Uncharacterized protein</fullName>
    </submittedName>
</protein>
<reference evidence="1" key="1">
    <citation type="journal article" date="2020" name="mSystems">
        <title>Genome- and Community-Level Interaction Insights into Carbon Utilization and Element Cycling Functions of Hydrothermarchaeota in Hydrothermal Sediment.</title>
        <authorList>
            <person name="Zhou Z."/>
            <person name="Liu Y."/>
            <person name="Xu W."/>
            <person name="Pan J."/>
            <person name="Luo Z.H."/>
            <person name="Li M."/>
        </authorList>
    </citation>
    <scope>NUCLEOTIDE SEQUENCE [LARGE SCALE GENOMIC DNA]</scope>
    <source>
        <strain evidence="1">SpSt-1116</strain>
    </source>
</reference>
<accession>A0A7J3ZLW9</accession>
<name>A0A7J3ZLW9_9CREN</name>
<evidence type="ECO:0000313" key="1">
    <source>
        <dbReference type="EMBL" id="HHQ81059.1"/>
    </source>
</evidence>
<dbReference type="AlphaFoldDB" id="A0A7J3ZLW9"/>
<dbReference type="SUPFAM" id="SSF102712">
    <property type="entry name" value="JAB1/MPN domain"/>
    <property type="match status" value="1"/>
</dbReference>
<gene>
    <name evidence="1" type="ORF">ENM78_06400</name>
</gene>
<proteinExistence type="predicted"/>
<dbReference type="EMBL" id="DRZC01000083">
    <property type="protein sequence ID" value="HHQ81059.1"/>
    <property type="molecule type" value="Genomic_DNA"/>
</dbReference>
<organism evidence="1">
    <name type="scientific">Fervidicoccus fontis</name>
    <dbReference type="NCBI Taxonomy" id="683846"/>
    <lineage>
        <taxon>Archaea</taxon>
        <taxon>Thermoproteota</taxon>
        <taxon>Thermoprotei</taxon>
        <taxon>Fervidicoccales</taxon>
        <taxon>Fervidicoccaceae</taxon>
        <taxon>Fervidicoccus</taxon>
    </lineage>
</organism>
<sequence length="243" mass="27116">MKWHILLEGVPEVEVVYRACKAIYAAEDLWVETGSDDIGIDLERGVVWFTGIDHTGIERRVVEEISSRYTSDDVRVVEGSPPPSAIGIRDAYDFFVGFSLLRLSKTMQSLLARTIEARREHALVLSSEGPVAAVLEGEKDRIVLPEIKACVFVHTHPYGSCTPSKSDLKASYTFFLNGGILEAIASPQCIWALWRGWLLGERDLEALIELERSLNEIHKSGVQSTKLTTVLSKSAFKTSFYKL</sequence>